<protein>
    <submittedName>
        <fullName evidence="2">Uncharacterized protein</fullName>
    </submittedName>
</protein>
<feature type="compositionally biased region" description="Basic and acidic residues" evidence="1">
    <location>
        <begin position="179"/>
        <end position="198"/>
    </location>
</feature>
<reference evidence="2 3" key="1">
    <citation type="journal article" date="2019" name="PLoS Biol.">
        <title>Sex chromosomes control vertical transmission of feminizing Wolbachia symbionts in an isopod.</title>
        <authorList>
            <person name="Becking T."/>
            <person name="Chebbi M.A."/>
            <person name="Giraud I."/>
            <person name="Moumen B."/>
            <person name="Laverre T."/>
            <person name="Caubet Y."/>
            <person name="Peccoud J."/>
            <person name="Gilbert C."/>
            <person name="Cordaux R."/>
        </authorList>
    </citation>
    <scope>NUCLEOTIDE SEQUENCE [LARGE SCALE GENOMIC DNA]</scope>
    <source>
        <strain evidence="2">ANa2</strain>
        <tissue evidence="2">Whole body excluding digestive tract and cuticle</tissue>
    </source>
</reference>
<feature type="compositionally biased region" description="Basic and acidic residues" evidence="1">
    <location>
        <begin position="127"/>
        <end position="136"/>
    </location>
</feature>
<dbReference type="EMBL" id="SEYY01000614">
    <property type="protein sequence ID" value="KAB7506853.1"/>
    <property type="molecule type" value="Genomic_DNA"/>
</dbReference>
<organism evidence="2 3">
    <name type="scientific">Armadillidium nasatum</name>
    <dbReference type="NCBI Taxonomy" id="96803"/>
    <lineage>
        <taxon>Eukaryota</taxon>
        <taxon>Metazoa</taxon>
        <taxon>Ecdysozoa</taxon>
        <taxon>Arthropoda</taxon>
        <taxon>Crustacea</taxon>
        <taxon>Multicrustacea</taxon>
        <taxon>Malacostraca</taxon>
        <taxon>Eumalacostraca</taxon>
        <taxon>Peracarida</taxon>
        <taxon>Isopoda</taxon>
        <taxon>Oniscidea</taxon>
        <taxon>Crinocheta</taxon>
        <taxon>Armadillidiidae</taxon>
        <taxon>Armadillidium</taxon>
    </lineage>
</organism>
<gene>
    <name evidence="2" type="ORF">Anas_08180</name>
</gene>
<proteinExistence type="predicted"/>
<feature type="region of interest" description="Disordered" evidence="1">
    <location>
        <begin position="96"/>
        <end position="136"/>
    </location>
</feature>
<sequence length="240" mass="27812">MLDMVKLLHKGSFSNAWLLSTFLSLFLVSILHSSSASLRSFSPSTVPDEALKKIIINALQKEWKGFKFPKSARAIRPFYNIISPMDEVEVLMDSLKQEEDRENEERIPKNLDGRSLSNYEKEEQDDDQFHERKISRGGEGARETKYIYRVKDSFPKLNKDEWEIEIPTGTRSAQQWKHNGPDEGNREIEGNEENGFKNEDEEENSEQNLPNYLSVAEMGEKRTKRGHFLGITMIIWIVTL</sequence>
<dbReference type="AlphaFoldDB" id="A0A5N5TL08"/>
<keyword evidence="3" id="KW-1185">Reference proteome</keyword>
<name>A0A5N5TL08_9CRUS</name>
<evidence type="ECO:0000256" key="1">
    <source>
        <dbReference type="SAM" id="MobiDB-lite"/>
    </source>
</evidence>
<accession>A0A5N5TL08</accession>
<evidence type="ECO:0000313" key="3">
    <source>
        <dbReference type="Proteomes" id="UP000326759"/>
    </source>
</evidence>
<feature type="compositionally biased region" description="Basic and acidic residues" evidence="1">
    <location>
        <begin position="96"/>
        <end position="112"/>
    </location>
</feature>
<comment type="caution">
    <text evidence="2">The sequence shown here is derived from an EMBL/GenBank/DDBJ whole genome shotgun (WGS) entry which is preliminary data.</text>
</comment>
<dbReference type="Proteomes" id="UP000326759">
    <property type="component" value="Unassembled WGS sequence"/>
</dbReference>
<evidence type="ECO:0000313" key="2">
    <source>
        <dbReference type="EMBL" id="KAB7506853.1"/>
    </source>
</evidence>
<feature type="region of interest" description="Disordered" evidence="1">
    <location>
        <begin position="166"/>
        <end position="207"/>
    </location>
</feature>